<comment type="similarity">
    <text evidence="1">Belongs to the UPF0758 family.</text>
</comment>
<dbReference type="CDD" id="cd08071">
    <property type="entry name" value="MPN_DUF2466"/>
    <property type="match status" value="1"/>
</dbReference>
<evidence type="ECO:0000256" key="5">
    <source>
        <dbReference type="ARBA" id="ARBA00022833"/>
    </source>
</evidence>
<reference evidence="8 9" key="1">
    <citation type="journal article" date="2022" name="Genome Biol. Evol.">
        <title>Host diet, physiology and behaviors set the stage for Lachnospiraceae cladogenesis.</title>
        <authorList>
            <person name="Vera-Ponce De Leon A."/>
            <person name="Schneider M."/>
            <person name="Jahnes B.C."/>
            <person name="Sadowski V."/>
            <person name="Camuy-Velez L.A."/>
            <person name="Duan J."/>
            <person name="Sabree Z.L."/>
        </authorList>
    </citation>
    <scope>NUCLEOTIDE SEQUENCE [LARGE SCALE GENOMIC DNA]</scope>
    <source>
        <strain evidence="8 9">PAL227</strain>
    </source>
</reference>
<feature type="domain" description="MPN" evidence="7">
    <location>
        <begin position="25"/>
        <end position="149"/>
    </location>
</feature>
<evidence type="ECO:0000313" key="8">
    <source>
        <dbReference type="EMBL" id="MCP1111638.1"/>
    </source>
</evidence>
<keyword evidence="2" id="KW-0645">Protease</keyword>
<proteinExistence type="inferred from homology"/>
<protein>
    <submittedName>
        <fullName evidence="8">JAB domain-containing protein</fullName>
    </submittedName>
</protein>
<dbReference type="EMBL" id="JAMZFV010000088">
    <property type="protein sequence ID" value="MCP1111638.1"/>
    <property type="molecule type" value="Genomic_DNA"/>
</dbReference>
<dbReference type="InterPro" id="IPR020891">
    <property type="entry name" value="UPF0758_CS"/>
</dbReference>
<evidence type="ECO:0000259" key="7">
    <source>
        <dbReference type="PROSITE" id="PS50249"/>
    </source>
</evidence>
<dbReference type="PANTHER" id="PTHR30471">
    <property type="entry name" value="DNA REPAIR PROTEIN RADC"/>
    <property type="match status" value="1"/>
</dbReference>
<feature type="non-terminal residue" evidence="8">
    <location>
        <position position="149"/>
    </location>
</feature>
<evidence type="ECO:0000313" key="9">
    <source>
        <dbReference type="Proteomes" id="UP001523565"/>
    </source>
</evidence>
<dbReference type="Gene3D" id="3.40.140.10">
    <property type="entry name" value="Cytidine Deaminase, domain 2"/>
    <property type="match status" value="1"/>
</dbReference>
<gene>
    <name evidence="8" type="ORF">NK118_15445</name>
</gene>
<keyword evidence="3" id="KW-0479">Metal-binding</keyword>
<dbReference type="Pfam" id="PF04002">
    <property type="entry name" value="RadC"/>
    <property type="match status" value="1"/>
</dbReference>
<name>A0ABT1ELS2_9FIRM</name>
<evidence type="ECO:0000256" key="3">
    <source>
        <dbReference type="ARBA" id="ARBA00022723"/>
    </source>
</evidence>
<evidence type="ECO:0000256" key="6">
    <source>
        <dbReference type="ARBA" id="ARBA00023049"/>
    </source>
</evidence>
<keyword evidence="4" id="KW-0378">Hydrolase</keyword>
<keyword evidence="5" id="KW-0862">Zinc</keyword>
<evidence type="ECO:0000256" key="1">
    <source>
        <dbReference type="ARBA" id="ARBA00010243"/>
    </source>
</evidence>
<dbReference type="InterPro" id="IPR037518">
    <property type="entry name" value="MPN"/>
</dbReference>
<organism evidence="8 9">
    <name type="scientific">Ohessyouella blattaphilus</name>
    <dbReference type="NCBI Taxonomy" id="2949333"/>
    <lineage>
        <taxon>Bacteria</taxon>
        <taxon>Bacillati</taxon>
        <taxon>Bacillota</taxon>
        <taxon>Clostridia</taxon>
        <taxon>Lachnospirales</taxon>
        <taxon>Lachnospiraceae</taxon>
        <taxon>Ohessyouella</taxon>
    </lineage>
</organism>
<dbReference type="InterPro" id="IPR001405">
    <property type="entry name" value="UPF0758"/>
</dbReference>
<dbReference type="RefSeq" id="WP_262070486.1">
    <property type="nucleotide sequence ID" value="NZ_JAMXOC010000088.1"/>
</dbReference>
<dbReference type="PROSITE" id="PS50249">
    <property type="entry name" value="MPN"/>
    <property type="match status" value="1"/>
</dbReference>
<keyword evidence="9" id="KW-1185">Reference proteome</keyword>
<dbReference type="Proteomes" id="UP001523565">
    <property type="component" value="Unassembled WGS sequence"/>
</dbReference>
<dbReference type="PROSITE" id="PS01302">
    <property type="entry name" value="UPF0758"/>
    <property type="match status" value="1"/>
</dbReference>
<evidence type="ECO:0000256" key="2">
    <source>
        <dbReference type="ARBA" id="ARBA00022670"/>
    </source>
</evidence>
<keyword evidence="6" id="KW-0482">Metalloprotease</keyword>
<dbReference type="InterPro" id="IPR025657">
    <property type="entry name" value="RadC_JAB"/>
</dbReference>
<accession>A0ABT1ELS2</accession>
<sequence length="149" mass="16239">MAEANGVDLVNVRLIRESTLYTDKLITSPRDAADLMANELALYDREVMCVLNLNTKGGVLNMNIVSMGTINASLVSPREVFKASILSNAASIIICHNHPSGEPTPSREDVLLTQRLKNAGELLGIELLDHVIVGGVTGKRFSFMEEEIM</sequence>
<evidence type="ECO:0000256" key="4">
    <source>
        <dbReference type="ARBA" id="ARBA00022801"/>
    </source>
</evidence>
<comment type="caution">
    <text evidence="8">The sequence shown here is derived from an EMBL/GenBank/DDBJ whole genome shotgun (WGS) entry which is preliminary data.</text>
</comment>
<dbReference type="PANTHER" id="PTHR30471:SF3">
    <property type="entry name" value="UPF0758 PROTEIN YEES-RELATED"/>
    <property type="match status" value="1"/>
</dbReference>
<dbReference type="SUPFAM" id="SSF102712">
    <property type="entry name" value="JAB1/MPN domain"/>
    <property type="match status" value="1"/>
</dbReference>